<protein>
    <submittedName>
        <fullName evidence="1">Uncharacterized protein</fullName>
    </submittedName>
</protein>
<keyword evidence="2" id="KW-1185">Reference proteome</keyword>
<evidence type="ECO:0000313" key="2">
    <source>
        <dbReference type="Proteomes" id="UP000822688"/>
    </source>
</evidence>
<reference evidence="1" key="1">
    <citation type="submission" date="2020-06" db="EMBL/GenBank/DDBJ databases">
        <title>WGS assembly of Ceratodon purpureus strain R40.</title>
        <authorList>
            <person name="Carey S.B."/>
            <person name="Jenkins J."/>
            <person name="Shu S."/>
            <person name="Lovell J.T."/>
            <person name="Sreedasyam A."/>
            <person name="Maumus F."/>
            <person name="Tiley G.P."/>
            <person name="Fernandez-Pozo N."/>
            <person name="Barry K."/>
            <person name="Chen C."/>
            <person name="Wang M."/>
            <person name="Lipzen A."/>
            <person name="Daum C."/>
            <person name="Saski C.A."/>
            <person name="Payton A.C."/>
            <person name="Mcbreen J.C."/>
            <person name="Conrad R.E."/>
            <person name="Kollar L.M."/>
            <person name="Olsson S."/>
            <person name="Huttunen S."/>
            <person name="Landis J.B."/>
            <person name="Wickett N.J."/>
            <person name="Johnson M.G."/>
            <person name="Rensing S.A."/>
            <person name="Grimwood J."/>
            <person name="Schmutz J."/>
            <person name="Mcdaniel S.F."/>
        </authorList>
    </citation>
    <scope>NUCLEOTIDE SEQUENCE</scope>
    <source>
        <strain evidence="1">R40</strain>
    </source>
</reference>
<accession>A0A8T0IIA0</accession>
<organism evidence="1 2">
    <name type="scientific">Ceratodon purpureus</name>
    <name type="common">Fire moss</name>
    <name type="synonym">Dicranum purpureum</name>
    <dbReference type="NCBI Taxonomy" id="3225"/>
    <lineage>
        <taxon>Eukaryota</taxon>
        <taxon>Viridiplantae</taxon>
        <taxon>Streptophyta</taxon>
        <taxon>Embryophyta</taxon>
        <taxon>Bryophyta</taxon>
        <taxon>Bryophytina</taxon>
        <taxon>Bryopsida</taxon>
        <taxon>Dicranidae</taxon>
        <taxon>Pseudoditrichales</taxon>
        <taxon>Ditrichaceae</taxon>
        <taxon>Ceratodon</taxon>
    </lineage>
</organism>
<proteinExistence type="predicted"/>
<name>A0A8T0IIA0_CERPU</name>
<dbReference type="AlphaFoldDB" id="A0A8T0IIA0"/>
<gene>
    <name evidence="1" type="ORF">KC19_3G081700</name>
</gene>
<dbReference type="Proteomes" id="UP000822688">
    <property type="component" value="Chromosome 3"/>
</dbReference>
<evidence type="ECO:0000313" key="1">
    <source>
        <dbReference type="EMBL" id="KAG0582735.1"/>
    </source>
</evidence>
<dbReference type="EMBL" id="CM026423">
    <property type="protein sequence ID" value="KAG0582735.1"/>
    <property type="molecule type" value="Genomic_DNA"/>
</dbReference>
<comment type="caution">
    <text evidence="1">The sequence shown here is derived from an EMBL/GenBank/DDBJ whole genome shotgun (WGS) entry which is preliminary data.</text>
</comment>
<sequence length="78" mass="9065">MDRILQTQRGHTALANVSCRLIRQLFPKLSRVRCLYVQGQVTTRQQHDDSDGAEFPHQSHQWSEVVFDLETSRVWEGA</sequence>